<keyword evidence="3" id="KW-1185">Reference proteome</keyword>
<sequence length="226" mass="24793">MLGASSSTHPPVPPSLPSVPSSSTPLPGLIESSPASQSPTALASSEPRNKLSLVVGYINPFSRASRQIMRIIKLHLDEDGYTWDAVPQEAKDFYWDEFQAEKYGRKHAPMEVFTYTPTKDHDGNTLVDRRALGINERQLTELRTHVMRLSGQPSASTSSFDPPPATDRDVLTAQQQPLPSPLDLDTSDDTLVTPADTMTHPAGTPPGNTTLDRVDDQPRRFDFGPF</sequence>
<dbReference type="AlphaFoldDB" id="A0A067JGQ0"/>
<gene>
    <name evidence="2" type="ORF">JCGZ_01150</name>
</gene>
<dbReference type="EMBL" id="KK915268">
    <property type="protein sequence ID" value="KDP23111.1"/>
    <property type="molecule type" value="Genomic_DNA"/>
</dbReference>
<dbReference type="Proteomes" id="UP000027138">
    <property type="component" value="Unassembled WGS sequence"/>
</dbReference>
<proteinExistence type="predicted"/>
<evidence type="ECO:0000313" key="2">
    <source>
        <dbReference type="EMBL" id="KDP23111.1"/>
    </source>
</evidence>
<evidence type="ECO:0000313" key="3">
    <source>
        <dbReference type="Proteomes" id="UP000027138"/>
    </source>
</evidence>
<feature type="compositionally biased region" description="Polar residues" evidence="1">
    <location>
        <begin position="33"/>
        <end position="43"/>
    </location>
</feature>
<feature type="compositionally biased region" description="Polar residues" evidence="1">
    <location>
        <begin position="151"/>
        <end position="160"/>
    </location>
</feature>
<feature type="region of interest" description="Disordered" evidence="1">
    <location>
        <begin position="149"/>
        <end position="226"/>
    </location>
</feature>
<feature type="compositionally biased region" description="Basic and acidic residues" evidence="1">
    <location>
        <begin position="212"/>
        <end position="226"/>
    </location>
</feature>
<accession>A0A067JGQ0</accession>
<evidence type="ECO:0000256" key="1">
    <source>
        <dbReference type="SAM" id="MobiDB-lite"/>
    </source>
</evidence>
<feature type="region of interest" description="Disordered" evidence="1">
    <location>
        <begin position="1"/>
        <end position="45"/>
    </location>
</feature>
<feature type="compositionally biased region" description="Low complexity" evidence="1">
    <location>
        <begin position="18"/>
        <end position="27"/>
    </location>
</feature>
<protein>
    <submittedName>
        <fullName evidence="2">Uncharacterized protein</fullName>
    </submittedName>
</protein>
<feature type="compositionally biased region" description="Low complexity" evidence="1">
    <location>
        <begin position="181"/>
        <end position="194"/>
    </location>
</feature>
<reference evidence="2 3" key="1">
    <citation type="journal article" date="2014" name="PLoS ONE">
        <title>Global Analysis of Gene Expression Profiles in Physic Nut (Jatropha curcas L.) Seedlings Exposed to Salt Stress.</title>
        <authorList>
            <person name="Zhang L."/>
            <person name="Zhang C."/>
            <person name="Wu P."/>
            <person name="Chen Y."/>
            <person name="Li M."/>
            <person name="Jiang H."/>
            <person name="Wu G."/>
        </authorList>
    </citation>
    <scope>NUCLEOTIDE SEQUENCE [LARGE SCALE GENOMIC DNA]</scope>
    <source>
        <strain evidence="3">cv. GZQX0401</strain>
        <tissue evidence="2">Young leaves</tissue>
    </source>
</reference>
<name>A0A067JGQ0_JATCU</name>
<organism evidence="2 3">
    <name type="scientific">Jatropha curcas</name>
    <name type="common">Barbados nut</name>
    <dbReference type="NCBI Taxonomy" id="180498"/>
    <lineage>
        <taxon>Eukaryota</taxon>
        <taxon>Viridiplantae</taxon>
        <taxon>Streptophyta</taxon>
        <taxon>Embryophyta</taxon>
        <taxon>Tracheophyta</taxon>
        <taxon>Spermatophyta</taxon>
        <taxon>Magnoliopsida</taxon>
        <taxon>eudicotyledons</taxon>
        <taxon>Gunneridae</taxon>
        <taxon>Pentapetalae</taxon>
        <taxon>rosids</taxon>
        <taxon>fabids</taxon>
        <taxon>Malpighiales</taxon>
        <taxon>Euphorbiaceae</taxon>
        <taxon>Crotonoideae</taxon>
        <taxon>Jatropheae</taxon>
        <taxon>Jatropha</taxon>
    </lineage>
</organism>